<organism evidence="2 3">
    <name type="scientific">Ancylobacter novellus (strain ATCC 8093 / DSM 506 / JCM 20403 / CCM 1077 / IAM 12100 / NBRC 12443 / NCIMB 10456)</name>
    <name type="common">Starkeya novella</name>
    <dbReference type="NCBI Taxonomy" id="639283"/>
    <lineage>
        <taxon>Bacteria</taxon>
        <taxon>Pseudomonadati</taxon>
        <taxon>Pseudomonadota</taxon>
        <taxon>Alphaproteobacteria</taxon>
        <taxon>Hyphomicrobiales</taxon>
        <taxon>Xanthobacteraceae</taxon>
        <taxon>Ancylobacter</taxon>
    </lineage>
</organism>
<dbReference type="RefSeq" id="WP_013165958.1">
    <property type="nucleotide sequence ID" value="NC_014217.1"/>
</dbReference>
<dbReference type="EMBL" id="CP002026">
    <property type="protein sequence ID" value="ADH88453.1"/>
    <property type="molecule type" value="Genomic_DNA"/>
</dbReference>
<dbReference type="KEGG" id="sno:Snov_1134"/>
<dbReference type="eggNOG" id="COG0438">
    <property type="taxonomic scope" value="Bacteria"/>
</dbReference>
<dbReference type="AlphaFoldDB" id="D7A7K5"/>
<accession>D7A7K5</accession>
<dbReference type="CAZy" id="GT4">
    <property type="family name" value="Glycosyltransferase Family 4"/>
</dbReference>
<proteinExistence type="predicted"/>
<keyword evidence="2" id="KW-0808">Transferase</keyword>
<reference evidence="2 3" key="1">
    <citation type="journal article" date="2012" name="Stand. Genomic Sci.">
        <title>Complete genome sequence of the facultatively chemolithoautotrophic and methylotrophic alpha Proteobacterium Starkeya novella type strain (ATCC 8093(T)).</title>
        <authorList>
            <person name="Kappler U."/>
            <person name="Davenport K."/>
            <person name="Beatson S."/>
            <person name="Lucas S."/>
            <person name="Lapidus A."/>
            <person name="Copeland A."/>
            <person name="Berry K.W."/>
            <person name="Glavina Del Rio T."/>
            <person name="Hammon N."/>
            <person name="Dalin E."/>
            <person name="Tice H."/>
            <person name="Pitluck S."/>
            <person name="Richardson P."/>
            <person name="Bruce D."/>
            <person name="Goodwin L.A."/>
            <person name="Han C."/>
            <person name="Tapia R."/>
            <person name="Detter J.C."/>
            <person name="Chang Y.J."/>
            <person name="Jeffries C.D."/>
            <person name="Land M."/>
            <person name="Hauser L."/>
            <person name="Kyrpides N.C."/>
            <person name="Goker M."/>
            <person name="Ivanova N."/>
            <person name="Klenk H.P."/>
            <person name="Woyke T."/>
        </authorList>
    </citation>
    <scope>NUCLEOTIDE SEQUENCE [LARGE SCALE GENOMIC DNA]</scope>
    <source>
        <strain evidence="3">ATCC 8093 / DSM 506 / JCM 20403 / CCM 1077 / IAM 12100 / NBRC 12443 / NCIMB 10456</strain>
    </source>
</reference>
<evidence type="ECO:0000259" key="1">
    <source>
        <dbReference type="Pfam" id="PF00534"/>
    </source>
</evidence>
<dbReference type="HOGENOM" id="CLU_796569_0_0_5"/>
<dbReference type="Gene3D" id="3.40.50.2000">
    <property type="entry name" value="Glycogen Phosphorylase B"/>
    <property type="match status" value="2"/>
</dbReference>
<name>D7A7K5_ANCN5</name>
<dbReference type="CDD" id="cd03801">
    <property type="entry name" value="GT4_PimA-like"/>
    <property type="match status" value="1"/>
</dbReference>
<evidence type="ECO:0000313" key="3">
    <source>
        <dbReference type="Proteomes" id="UP000006633"/>
    </source>
</evidence>
<gene>
    <name evidence="2" type="ordered locus">Snov_1134</name>
</gene>
<feature type="domain" description="Glycosyl transferase family 1" evidence="1">
    <location>
        <begin position="179"/>
        <end position="331"/>
    </location>
</feature>
<sequence length="350" mass="39016">MTAVPERIGLISSARPMVLGGGRFIVEWLEEKLRERGHQVETIFIPTTEEPDSVLDQMFAFGLMDLDSHFDRVITFRPPAHMVCHRRKVCWFIHHIRHFYDLWDSPDYNPLHGTVAGEALRDVIHAADTAALAGAYRLFTNSRVMANRVKAFNGLDATVLYPPVLSPELFFDAGLGDEVVCICRLEHHKRQHLLVEAMSHVRSPLRLRLSGVALDEGYVAHLRRLAAQAGEDRVIIENRWITEEEKAQQLAGSLAAAYVPFDEDSYGYPTLEAAHARRCTLVLADGGGVTEFVTDGVTGLVVDPDPEAIGAALDSLYLDRQKTARMGEAANDRIRELGIDWDTVIGQLLA</sequence>
<protein>
    <submittedName>
        <fullName evidence="2">Glycosyl transferase group 1</fullName>
    </submittedName>
</protein>
<dbReference type="STRING" id="639283.Snov_1134"/>
<dbReference type="SUPFAM" id="SSF53756">
    <property type="entry name" value="UDP-Glycosyltransferase/glycogen phosphorylase"/>
    <property type="match status" value="1"/>
</dbReference>
<dbReference type="Pfam" id="PF00534">
    <property type="entry name" value="Glycos_transf_1"/>
    <property type="match status" value="1"/>
</dbReference>
<keyword evidence="3" id="KW-1185">Reference proteome</keyword>
<dbReference type="Proteomes" id="UP000006633">
    <property type="component" value="Chromosome"/>
</dbReference>
<dbReference type="PANTHER" id="PTHR12526:SF635">
    <property type="entry name" value="GLYCOSYL TRANSFERASE GROUP 1"/>
    <property type="match status" value="1"/>
</dbReference>
<dbReference type="PANTHER" id="PTHR12526">
    <property type="entry name" value="GLYCOSYLTRANSFERASE"/>
    <property type="match status" value="1"/>
</dbReference>
<dbReference type="InterPro" id="IPR001296">
    <property type="entry name" value="Glyco_trans_1"/>
</dbReference>
<evidence type="ECO:0000313" key="2">
    <source>
        <dbReference type="EMBL" id="ADH88453.1"/>
    </source>
</evidence>
<dbReference type="GO" id="GO:0016757">
    <property type="term" value="F:glycosyltransferase activity"/>
    <property type="evidence" value="ECO:0007669"/>
    <property type="project" value="InterPro"/>
</dbReference>